<dbReference type="PROSITE" id="PS51318">
    <property type="entry name" value="TAT"/>
    <property type="match status" value="1"/>
</dbReference>
<protein>
    <submittedName>
        <fullName evidence="1">Uncharacterized protein</fullName>
    </submittedName>
</protein>
<sequence length="413" mass="44678">MTNQDISTGQNGAGRITRRFVLSAVALTVVTGSVGLAQPATATPVIEASTAAYSYPVLPGTAAWKRLTTHDEMLRVTQVPAAALAGMSTAALVDTVLRYPLYDDMLAFNNPQQGFDKMSSRFSGFAALASRPDAGAELLKRYESMSPAIAPKATLLQQGQVDASFRRIETLLAQDAVRRTLNANQVTQLVAESREKLQAKAARADVYGLVGQASTSLVIGRALASKESTASRTLQADPATRSFLATGEARSAQPLQRIAGASDTVFGPTDNNTTVYTPRGTAVAAINMTTELSSAQITSNNNWVANNYPNATRLRSSTRKYNCHSYAWHNTASTNTKWINSPGDDKYWNDGSYRPDSNVGAANRRVSYRNDDHSAITVNAIVFKSKWGQLGLMQHNYNYTPYNSSALYYYSLA</sequence>
<dbReference type="EMBL" id="JBHLTC010000032">
    <property type="protein sequence ID" value="MFC0627378.1"/>
    <property type="molecule type" value="Genomic_DNA"/>
</dbReference>
<gene>
    <name evidence="1" type="ORF">ACFFGN_25105</name>
</gene>
<proteinExistence type="predicted"/>
<comment type="caution">
    <text evidence="1">The sequence shown here is derived from an EMBL/GenBank/DDBJ whole genome shotgun (WGS) entry which is preliminary data.</text>
</comment>
<evidence type="ECO:0000313" key="2">
    <source>
        <dbReference type="Proteomes" id="UP001589890"/>
    </source>
</evidence>
<name>A0ABV6QT90_9ACTN</name>
<accession>A0ABV6QT90</accession>
<dbReference type="InterPro" id="IPR006311">
    <property type="entry name" value="TAT_signal"/>
</dbReference>
<dbReference type="RefSeq" id="WP_380052003.1">
    <property type="nucleotide sequence ID" value="NZ_JBHLTC010000032.1"/>
</dbReference>
<organism evidence="1 2">
    <name type="scientific">Kribbella deserti</name>
    <dbReference type="NCBI Taxonomy" id="1926257"/>
    <lineage>
        <taxon>Bacteria</taxon>
        <taxon>Bacillati</taxon>
        <taxon>Actinomycetota</taxon>
        <taxon>Actinomycetes</taxon>
        <taxon>Propionibacteriales</taxon>
        <taxon>Kribbellaceae</taxon>
        <taxon>Kribbella</taxon>
    </lineage>
</organism>
<dbReference type="Proteomes" id="UP001589890">
    <property type="component" value="Unassembled WGS sequence"/>
</dbReference>
<evidence type="ECO:0000313" key="1">
    <source>
        <dbReference type="EMBL" id="MFC0627378.1"/>
    </source>
</evidence>
<keyword evidence="2" id="KW-1185">Reference proteome</keyword>
<reference evidence="1 2" key="1">
    <citation type="submission" date="2024-09" db="EMBL/GenBank/DDBJ databases">
        <authorList>
            <person name="Sun Q."/>
            <person name="Mori K."/>
        </authorList>
    </citation>
    <scope>NUCLEOTIDE SEQUENCE [LARGE SCALE GENOMIC DNA]</scope>
    <source>
        <strain evidence="1 2">CGMCC 1.15906</strain>
    </source>
</reference>